<dbReference type="GO" id="GO:0016787">
    <property type="term" value="F:hydrolase activity"/>
    <property type="evidence" value="ECO:0007669"/>
    <property type="project" value="UniProtKB-KW"/>
</dbReference>
<dbReference type="Gene3D" id="3.30.920.30">
    <property type="entry name" value="Hypothetical protein"/>
    <property type="match status" value="1"/>
</dbReference>
<dbReference type="Pfam" id="PF07927">
    <property type="entry name" value="HicA_toxin"/>
    <property type="match status" value="1"/>
</dbReference>
<dbReference type="EMBL" id="CAADFF010000047">
    <property type="protein sequence ID" value="VFJ93510.1"/>
    <property type="molecule type" value="Genomic_DNA"/>
</dbReference>
<protein>
    <submittedName>
        <fullName evidence="8">Predicted RNA binding protein YcfA, dsRBD-like fold, HicA-like mRNA interferase family</fullName>
    </submittedName>
</protein>
<dbReference type="GO" id="GO:0003729">
    <property type="term" value="F:mRNA binding"/>
    <property type="evidence" value="ECO:0007669"/>
    <property type="project" value="InterPro"/>
</dbReference>
<evidence type="ECO:0000256" key="7">
    <source>
        <dbReference type="ARBA" id="ARBA00023016"/>
    </source>
</evidence>
<evidence type="ECO:0000256" key="1">
    <source>
        <dbReference type="ARBA" id="ARBA00006620"/>
    </source>
</evidence>
<keyword evidence="3" id="KW-0540">Nuclease</keyword>
<evidence type="ECO:0000256" key="2">
    <source>
        <dbReference type="ARBA" id="ARBA00022649"/>
    </source>
</evidence>
<dbReference type="SUPFAM" id="SSF54786">
    <property type="entry name" value="YcfA/nrd intein domain"/>
    <property type="match status" value="1"/>
</dbReference>
<keyword evidence="7" id="KW-0346">Stress response</keyword>
<sequence length="70" mass="8073">MLSRFPRLTAERAEKILLEAGFQSIRSKGSHRIYRKGTERFVIPFHKGKILHPKITKDLIEIVGDNIAKD</sequence>
<name>A0A450ULZ8_9GAMM</name>
<comment type="similarity">
    <text evidence="1">Belongs to the HicA mRNA interferase family.</text>
</comment>
<accession>A0A450ULZ8</accession>
<keyword evidence="4" id="KW-0255">Endonuclease</keyword>
<evidence type="ECO:0000256" key="5">
    <source>
        <dbReference type="ARBA" id="ARBA00022801"/>
    </source>
</evidence>
<reference evidence="8" key="1">
    <citation type="submission" date="2019-02" db="EMBL/GenBank/DDBJ databases">
        <authorList>
            <person name="Gruber-Vodicka R. H."/>
            <person name="Seah K. B. B."/>
        </authorList>
    </citation>
    <scope>NUCLEOTIDE SEQUENCE</scope>
    <source>
        <strain evidence="8">BECK_M7</strain>
    </source>
</reference>
<gene>
    <name evidence="8" type="ORF">BECKLFY1418B_GA0070995_10474</name>
</gene>
<evidence type="ECO:0000313" key="8">
    <source>
        <dbReference type="EMBL" id="VFJ93510.1"/>
    </source>
</evidence>
<proteinExistence type="inferred from homology"/>
<evidence type="ECO:0000256" key="4">
    <source>
        <dbReference type="ARBA" id="ARBA00022759"/>
    </source>
</evidence>
<keyword evidence="6" id="KW-0694">RNA-binding</keyword>
<evidence type="ECO:0000256" key="6">
    <source>
        <dbReference type="ARBA" id="ARBA00022884"/>
    </source>
</evidence>
<dbReference type="InterPro" id="IPR038570">
    <property type="entry name" value="HicA_sf"/>
</dbReference>
<keyword evidence="2" id="KW-1277">Toxin-antitoxin system</keyword>
<keyword evidence="5" id="KW-0378">Hydrolase</keyword>
<dbReference type="AlphaFoldDB" id="A0A450ULZ8"/>
<organism evidence="8">
    <name type="scientific">Candidatus Kentrum sp. LFY</name>
    <dbReference type="NCBI Taxonomy" id="2126342"/>
    <lineage>
        <taxon>Bacteria</taxon>
        <taxon>Pseudomonadati</taxon>
        <taxon>Pseudomonadota</taxon>
        <taxon>Gammaproteobacteria</taxon>
        <taxon>Candidatus Kentrum</taxon>
    </lineage>
</organism>
<dbReference type="GO" id="GO:0004519">
    <property type="term" value="F:endonuclease activity"/>
    <property type="evidence" value="ECO:0007669"/>
    <property type="project" value="UniProtKB-KW"/>
</dbReference>
<dbReference type="InterPro" id="IPR012933">
    <property type="entry name" value="HicA_mRNA_interferase"/>
</dbReference>
<evidence type="ECO:0000256" key="3">
    <source>
        <dbReference type="ARBA" id="ARBA00022722"/>
    </source>
</evidence>